<proteinExistence type="predicted"/>
<evidence type="ECO:0000313" key="4">
    <source>
        <dbReference type="Proteomes" id="UP000008792"/>
    </source>
</evidence>
<dbReference type="PANTHER" id="PTHR21178:SF8">
    <property type="entry name" value="CILIA- AND FLAGELLA-ASSOCIATED PROTEIN 61"/>
    <property type="match status" value="1"/>
</dbReference>
<organism evidence="3 4">
    <name type="scientific">Drosophila virilis</name>
    <name type="common">Fruit fly</name>
    <dbReference type="NCBI Taxonomy" id="7244"/>
    <lineage>
        <taxon>Eukaryota</taxon>
        <taxon>Metazoa</taxon>
        <taxon>Ecdysozoa</taxon>
        <taxon>Arthropoda</taxon>
        <taxon>Hexapoda</taxon>
        <taxon>Insecta</taxon>
        <taxon>Pterygota</taxon>
        <taxon>Neoptera</taxon>
        <taxon>Endopterygota</taxon>
        <taxon>Diptera</taxon>
        <taxon>Brachycera</taxon>
        <taxon>Muscomorpha</taxon>
        <taxon>Ephydroidea</taxon>
        <taxon>Drosophilidae</taxon>
        <taxon>Drosophila</taxon>
    </lineage>
</organism>
<dbReference type="InterPro" id="IPR032151">
    <property type="entry name" value="CFAP61_N"/>
</dbReference>
<dbReference type="FunCoup" id="B4LIT8">
    <property type="interactions" value="1"/>
</dbReference>
<dbReference type="Pfam" id="PF23150">
    <property type="entry name" value="CFAP61_dimer"/>
    <property type="match status" value="1"/>
</dbReference>
<reference evidence="3 4" key="1">
    <citation type="journal article" date="2007" name="Nature">
        <title>Evolution of genes and genomes on the Drosophila phylogeny.</title>
        <authorList>
            <consortium name="Drosophila 12 Genomes Consortium"/>
            <person name="Clark A.G."/>
            <person name="Eisen M.B."/>
            <person name="Smith D.R."/>
            <person name="Bergman C.M."/>
            <person name="Oliver B."/>
            <person name="Markow T.A."/>
            <person name="Kaufman T.C."/>
            <person name="Kellis M."/>
            <person name="Gelbart W."/>
            <person name="Iyer V.N."/>
            <person name="Pollard D.A."/>
            <person name="Sackton T.B."/>
            <person name="Larracuente A.M."/>
            <person name="Singh N.D."/>
            <person name="Abad J.P."/>
            <person name="Abt D.N."/>
            <person name="Adryan B."/>
            <person name="Aguade M."/>
            <person name="Akashi H."/>
            <person name="Anderson W.W."/>
            <person name="Aquadro C.F."/>
            <person name="Ardell D.H."/>
            <person name="Arguello R."/>
            <person name="Artieri C.G."/>
            <person name="Barbash D.A."/>
            <person name="Barker D."/>
            <person name="Barsanti P."/>
            <person name="Batterham P."/>
            <person name="Batzoglou S."/>
            <person name="Begun D."/>
            <person name="Bhutkar A."/>
            <person name="Blanco E."/>
            <person name="Bosak S.A."/>
            <person name="Bradley R.K."/>
            <person name="Brand A.D."/>
            <person name="Brent M.R."/>
            <person name="Brooks A.N."/>
            <person name="Brown R.H."/>
            <person name="Butlin R.K."/>
            <person name="Caggese C."/>
            <person name="Calvi B.R."/>
            <person name="Bernardo de Carvalho A."/>
            <person name="Caspi A."/>
            <person name="Castrezana S."/>
            <person name="Celniker S.E."/>
            <person name="Chang J.L."/>
            <person name="Chapple C."/>
            <person name="Chatterji S."/>
            <person name="Chinwalla A."/>
            <person name="Civetta A."/>
            <person name="Clifton S.W."/>
            <person name="Comeron J.M."/>
            <person name="Costello J.C."/>
            <person name="Coyne J.A."/>
            <person name="Daub J."/>
            <person name="David R.G."/>
            <person name="Delcher A.L."/>
            <person name="Delehaunty K."/>
            <person name="Do C.B."/>
            <person name="Ebling H."/>
            <person name="Edwards K."/>
            <person name="Eickbush T."/>
            <person name="Evans J.D."/>
            <person name="Filipski A."/>
            <person name="Findeiss S."/>
            <person name="Freyhult E."/>
            <person name="Fulton L."/>
            <person name="Fulton R."/>
            <person name="Garcia A.C."/>
            <person name="Gardiner A."/>
            <person name="Garfield D.A."/>
            <person name="Garvin B.E."/>
            <person name="Gibson G."/>
            <person name="Gilbert D."/>
            <person name="Gnerre S."/>
            <person name="Godfrey J."/>
            <person name="Good R."/>
            <person name="Gotea V."/>
            <person name="Gravely B."/>
            <person name="Greenberg A.J."/>
            <person name="Griffiths-Jones S."/>
            <person name="Gross S."/>
            <person name="Guigo R."/>
            <person name="Gustafson E.A."/>
            <person name="Haerty W."/>
            <person name="Hahn M.W."/>
            <person name="Halligan D.L."/>
            <person name="Halpern A.L."/>
            <person name="Halter G.M."/>
            <person name="Han M.V."/>
            <person name="Heger A."/>
            <person name="Hillier L."/>
            <person name="Hinrichs A.S."/>
            <person name="Holmes I."/>
            <person name="Hoskins R.A."/>
            <person name="Hubisz M.J."/>
            <person name="Hultmark D."/>
            <person name="Huntley M.A."/>
            <person name="Jaffe D.B."/>
            <person name="Jagadeeshan S."/>
            <person name="Jeck W.R."/>
            <person name="Johnson J."/>
            <person name="Jones C.D."/>
            <person name="Jordan W.C."/>
            <person name="Karpen G.H."/>
            <person name="Kataoka E."/>
            <person name="Keightley P.D."/>
            <person name="Kheradpour P."/>
            <person name="Kirkness E.F."/>
            <person name="Koerich L.B."/>
            <person name="Kristiansen K."/>
            <person name="Kudrna D."/>
            <person name="Kulathinal R.J."/>
            <person name="Kumar S."/>
            <person name="Kwok R."/>
            <person name="Lander E."/>
            <person name="Langley C.H."/>
            <person name="Lapoint R."/>
            <person name="Lazzaro B.P."/>
            <person name="Lee S.J."/>
            <person name="Levesque L."/>
            <person name="Li R."/>
            <person name="Lin C.F."/>
            <person name="Lin M.F."/>
            <person name="Lindblad-Toh K."/>
            <person name="Llopart A."/>
            <person name="Long M."/>
            <person name="Low L."/>
            <person name="Lozovsky E."/>
            <person name="Lu J."/>
            <person name="Luo M."/>
            <person name="Machado C.A."/>
            <person name="Makalowski W."/>
            <person name="Marzo M."/>
            <person name="Matsuda M."/>
            <person name="Matzkin L."/>
            <person name="McAllister B."/>
            <person name="McBride C.S."/>
            <person name="McKernan B."/>
            <person name="McKernan K."/>
            <person name="Mendez-Lago M."/>
            <person name="Minx P."/>
            <person name="Mollenhauer M.U."/>
            <person name="Montooth K."/>
            <person name="Mount S.M."/>
            <person name="Mu X."/>
            <person name="Myers E."/>
            <person name="Negre B."/>
            <person name="Newfeld S."/>
            <person name="Nielsen R."/>
            <person name="Noor M.A."/>
            <person name="O'Grady P."/>
            <person name="Pachter L."/>
            <person name="Papaceit M."/>
            <person name="Parisi M.J."/>
            <person name="Parisi M."/>
            <person name="Parts L."/>
            <person name="Pedersen J.S."/>
            <person name="Pesole G."/>
            <person name="Phillippy A.M."/>
            <person name="Ponting C.P."/>
            <person name="Pop M."/>
            <person name="Porcelli D."/>
            <person name="Powell J.R."/>
            <person name="Prohaska S."/>
            <person name="Pruitt K."/>
            <person name="Puig M."/>
            <person name="Quesneville H."/>
            <person name="Ram K.R."/>
            <person name="Rand D."/>
            <person name="Rasmussen M.D."/>
            <person name="Reed L.K."/>
            <person name="Reenan R."/>
            <person name="Reily A."/>
            <person name="Remington K.A."/>
            <person name="Rieger T.T."/>
            <person name="Ritchie M.G."/>
            <person name="Robin C."/>
            <person name="Rogers Y.H."/>
            <person name="Rohde C."/>
            <person name="Rozas J."/>
            <person name="Rubenfield M.J."/>
            <person name="Ruiz A."/>
            <person name="Russo S."/>
            <person name="Salzberg S.L."/>
            <person name="Sanchez-Gracia A."/>
            <person name="Saranga D.J."/>
            <person name="Sato H."/>
            <person name="Schaeffer S.W."/>
            <person name="Schatz M.C."/>
            <person name="Schlenke T."/>
            <person name="Schwartz R."/>
            <person name="Segarra C."/>
            <person name="Singh R.S."/>
            <person name="Sirot L."/>
            <person name="Sirota M."/>
            <person name="Sisneros N.B."/>
            <person name="Smith C.D."/>
            <person name="Smith T.F."/>
            <person name="Spieth J."/>
            <person name="Stage D.E."/>
            <person name="Stark A."/>
            <person name="Stephan W."/>
            <person name="Strausberg R.L."/>
            <person name="Strempel S."/>
            <person name="Sturgill D."/>
            <person name="Sutton G."/>
            <person name="Sutton G.G."/>
            <person name="Tao W."/>
            <person name="Teichmann S."/>
            <person name="Tobari Y.N."/>
            <person name="Tomimura Y."/>
            <person name="Tsolas J.M."/>
            <person name="Valente V.L."/>
            <person name="Venter E."/>
            <person name="Venter J.C."/>
            <person name="Vicario S."/>
            <person name="Vieira F.G."/>
            <person name="Vilella A.J."/>
            <person name="Villasante A."/>
            <person name="Walenz B."/>
            <person name="Wang J."/>
            <person name="Wasserman M."/>
            <person name="Watts T."/>
            <person name="Wilson D."/>
            <person name="Wilson R.K."/>
            <person name="Wing R.A."/>
            <person name="Wolfner M.F."/>
            <person name="Wong A."/>
            <person name="Wong G.K."/>
            <person name="Wu C.I."/>
            <person name="Wu G."/>
            <person name="Yamamoto D."/>
            <person name="Yang H.P."/>
            <person name="Yang S.P."/>
            <person name="Yorke J.A."/>
            <person name="Yoshida K."/>
            <person name="Zdobnov E."/>
            <person name="Zhang P."/>
            <person name="Zhang Y."/>
            <person name="Zimin A.V."/>
            <person name="Baldwin J."/>
            <person name="Abdouelleil A."/>
            <person name="Abdulkadir J."/>
            <person name="Abebe A."/>
            <person name="Abera B."/>
            <person name="Abreu J."/>
            <person name="Acer S.C."/>
            <person name="Aftuck L."/>
            <person name="Alexander A."/>
            <person name="An P."/>
            <person name="Anderson E."/>
            <person name="Anderson S."/>
            <person name="Arachi H."/>
            <person name="Azer M."/>
            <person name="Bachantsang P."/>
            <person name="Barry A."/>
            <person name="Bayul T."/>
            <person name="Berlin A."/>
            <person name="Bessette D."/>
            <person name="Bloom T."/>
            <person name="Blye J."/>
            <person name="Boguslavskiy L."/>
            <person name="Bonnet C."/>
            <person name="Boukhgalter B."/>
            <person name="Bourzgui I."/>
            <person name="Brown A."/>
            <person name="Cahill P."/>
            <person name="Channer S."/>
            <person name="Cheshatsang Y."/>
            <person name="Chuda L."/>
            <person name="Citroen M."/>
            <person name="Collymore A."/>
            <person name="Cooke P."/>
            <person name="Costello M."/>
            <person name="D'Aco K."/>
            <person name="Daza R."/>
            <person name="De Haan G."/>
            <person name="DeGray S."/>
            <person name="DeMaso C."/>
            <person name="Dhargay N."/>
            <person name="Dooley K."/>
            <person name="Dooley E."/>
            <person name="Doricent M."/>
            <person name="Dorje P."/>
            <person name="Dorjee K."/>
            <person name="Dupes A."/>
            <person name="Elong R."/>
            <person name="Falk J."/>
            <person name="Farina A."/>
            <person name="Faro S."/>
            <person name="Ferguson D."/>
            <person name="Fisher S."/>
            <person name="Foley C.D."/>
            <person name="Franke A."/>
            <person name="Friedrich D."/>
            <person name="Gadbois L."/>
            <person name="Gearin G."/>
            <person name="Gearin C.R."/>
            <person name="Giannoukos G."/>
            <person name="Goode T."/>
            <person name="Graham J."/>
            <person name="Grandbois E."/>
            <person name="Grewal S."/>
            <person name="Gyaltsen K."/>
            <person name="Hafez N."/>
            <person name="Hagos B."/>
            <person name="Hall J."/>
            <person name="Henson C."/>
            <person name="Hollinger A."/>
            <person name="Honan T."/>
            <person name="Huard M.D."/>
            <person name="Hughes L."/>
            <person name="Hurhula B."/>
            <person name="Husby M.E."/>
            <person name="Kamat A."/>
            <person name="Kanga B."/>
            <person name="Kashin S."/>
            <person name="Khazanovich D."/>
            <person name="Kisner P."/>
            <person name="Lance K."/>
            <person name="Lara M."/>
            <person name="Lee W."/>
            <person name="Lennon N."/>
            <person name="Letendre F."/>
            <person name="LeVine R."/>
            <person name="Lipovsky A."/>
            <person name="Liu X."/>
            <person name="Liu J."/>
            <person name="Liu S."/>
            <person name="Lokyitsang T."/>
            <person name="Lokyitsang Y."/>
            <person name="Lubonja R."/>
            <person name="Lui A."/>
            <person name="MacDonald P."/>
            <person name="Magnisalis V."/>
            <person name="Maru K."/>
            <person name="Matthews C."/>
            <person name="McCusker W."/>
            <person name="McDonough S."/>
            <person name="Mehta T."/>
            <person name="Meldrim J."/>
            <person name="Meneus L."/>
            <person name="Mihai O."/>
            <person name="Mihalev A."/>
            <person name="Mihova T."/>
            <person name="Mittelman R."/>
            <person name="Mlenga V."/>
            <person name="Montmayeur A."/>
            <person name="Mulrain L."/>
            <person name="Navidi A."/>
            <person name="Naylor J."/>
            <person name="Negash T."/>
            <person name="Nguyen T."/>
            <person name="Nguyen N."/>
            <person name="Nicol R."/>
            <person name="Norbu C."/>
            <person name="Norbu N."/>
            <person name="Novod N."/>
            <person name="O'Neill B."/>
            <person name="Osman S."/>
            <person name="Markiewicz E."/>
            <person name="Oyono O.L."/>
            <person name="Patti C."/>
            <person name="Phunkhang P."/>
            <person name="Pierre F."/>
            <person name="Priest M."/>
            <person name="Raghuraman S."/>
            <person name="Rege F."/>
            <person name="Reyes R."/>
            <person name="Rise C."/>
            <person name="Rogov P."/>
            <person name="Ross K."/>
            <person name="Ryan E."/>
            <person name="Settipalli S."/>
            <person name="Shea T."/>
            <person name="Sherpa N."/>
            <person name="Shi L."/>
            <person name="Shih D."/>
            <person name="Sparrow T."/>
            <person name="Spaulding J."/>
            <person name="Stalker J."/>
            <person name="Stange-Thomann N."/>
            <person name="Stavropoulos S."/>
            <person name="Stone C."/>
            <person name="Strader C."/>
            <person name="Tesfaye S."/>
            <person name="Thomson T."/>
            <person name="Thoulutsang Y."/>
            <person name="Thoulutsang D."/>
            <person name="Topham K."/>
            <person name="Topping I."/>
            <person name="Tsamla T."/>
            <person name="Vassiliev H."/>
            <person name="Vo A."/>
            <person name="Wangchuk T."/>
            <person name="Wangdi T."/>
            <person name="Weiand M."/>
            <person name="Wilkinson J."/>
            <person name="Wilson A."/>
            <person name="Yadav S."/>
            <person name="Young G."/>
            <person name="Yu Q."/>
            <person name="Zembek L."/>
            <person name="Zhong D."/>
            <person name="Zimmer A."/>
            <person name="Zwirko Z."/>
            <person name="Jaffe D.B."/>
            <person name="Alvarez P."/>
            <person name="Brockman W."/>
            <person name="Butler J."/>
            <person name="Chin C."/>
            <person name="Gnerre S."/>
            <person name="Grabherr M."/>
            <person name="Kleber M."/>
            <person name="Mauceli E."/>
            <person name="MacCallum I."/>
        </authorList>
    </citation>
    <scope>NUCLEOTIDE SEQUENCE [LARGE SCALE GENOMIC DNA]</scope>
    <source>
        <strain evidence="4">Tucson 15010-1051.87</strain>
    </source>
</reference>
<evidence type="ECO:0000313" key="3">
    <source>
        <dbReference type="EMBL" id="EDW61441.1"/>
    </source>
</evidence>
<dbReference type="EMBL" id="CH940648">
    <property type="protein sequence ID" value="EDW61441.1"/>
    <property type="molecule type" value="Genomic_DNA"/>
</dbReference>
<evidence type="ECO:0000259" key="2">
    <source>
        <dbReference type="Pfam" id="PF23150"/>
    </source>
</evidence>
<keyword evidence="4" id="KW-1185">Reference proteome</keyword>
<dbReference type="InterPro" id="IPR036188">
    <property type="entry name" value="FAD/NAD-bd_sf"/>
</dbReference>
<dbReference type="InParanoid" id="B4LIT8"/>
<dbReference type="InterPro" id="IPR038884">
    <property type="entry name" value="CFAP61"/>
</dbReference>
<dbReference type="Gene3D" id="3.50.50.60">
    <property type="entry name" value="FAD/NAD(P)-binding domain"/>
    <property type="match status" value="2"/>
</dbReference>
<name>B4LIT8_DROVI</name>
<dbReference type="Pfam" id="PF16092">
    <property type="entry name" value="CFAP61_N"/>
    <property type="match status" value="1"/>
</dbReference>
<dbReference type="OrthoDB" id="382863at2759"/>
<dbReference type="KEGG" id="dvi:6626184"/>
<dbReference type="eggNOG" id="ENOG502QSEC">
    <property type="taxonomic scope" value="Eukaryota"/>
</dbReference>
<dbReference type="AlphaFoldDB" id="B4LIT8"/>
<dbReference type="HOGENOM" id="CLU_274326_0_0_1"/>
<protein>
    <submittedName>
        <fullName evidence="3">Uncharacterized protein, isoform A</fullName>
    </submittedName>
</protein>
<dbReference type="PANTHER" id="PTHR21178">
    <property type="entry name" value="CILIA- AND FLAGELLA-ASSOCIATED PROTEIN 61"/>
    <property type="match status" value="1"/>
</dbReference>
<dbReference type="Proteomes" id="UP000008792">
    <property type="component" value="Unassembled WGS sequence"/>
</dbReference>
<dbReference type="SUPFAM" id="SSF51905">
    <property type="entry name" value="FAD/NAD(P)-binding domain"/>
    <property type="match status" value="1"/>
</dbReference>
<dbReference type="InterPro" id="IPR056299">
    <property type="entry name" value="CFAP61_dimer"/>
</dbReference>
<feature type="domain" description="CFAP61 dimerisation" evidence="2">
    <location>
        <begin position="1061"/>
        <end position="1174"/>
    </location>
</feature>
<dbReference type="PhylomeDB" id="B4LIT8"/>
<feature type="domain" description="Cilia- and flagella-associated protein 61 N-terminal" evidence="1">
    <location>
        <begin position="7"/>
        <end position="277"/>
    </location>
</feature>
<sequence length="1251" mass="146925">METEYEIRTASKYDIEQLESLFSSNLAKYFGQKRQPPLKQLFHEYQTHRLVVCKPKDPKAILAYSEFCIYPNIPVLSNDCWPQWLKCRFCVDLPITLMNTIFFNFYIYLSEYEDILRQLLMEVFYREHKVSFLVVARPPNYSPKEFEKLESIGKVYYPIAFDMFSCRNLPTIIVISRSKFMPSVSFRKALPEDNDDIVDMVDVHEPEMRQERGDFFIAELLLGTAGGNIERDQIIVTEEAGSSVDGSTGMMWLTEEVDIEELIRNFDLESLGNLVTCTPDMPHATVQFNVFTAEQRQYFNLKKNLNYLKRRGVSLRKGSEVSTYSEMDTGLLGATERLFTKFKYITDELSNSSNYLDKVPKTLNISFDMPTRKSMSKNKKYGLNNASRAFLLKNFILHPSLRLEYSYYYICAMFSAYPDRDYCVVPVSPSANNSASLWALLKFFIRVQHRPSSEMSDEVFVAHRCSINTELSIYHLAKDDIDDVIKLMSVNNQTKFSNESLNSGLDSHIQETVTHQIKIVKQISSDVLYNPMSEFSFWVIRCGHTSRENTTAVGFAILRPFSNYEAVYKQFVLPHDEDYMTFDRCELVMLRLHPYFHMWSDEVLRTVAIRSGYREIFYFQEIIGEPLPNDLAQKMMPVEPRRMRRNWFIDTQSEHCYRRSSTQVDLSKINCVMDQFYLFRHNLFPSKFIGNQNPIVIVGFSDICKAFLRLMVFGWNTPDYKYVSVNNCLPVVEITVIVDHGEIEAEYDPNVACQYCGRKEDCYLSNKNSCPFVMDTTQRLDMRNWINFVSGKVTYINRDEKFIRLDNNCKVFYDKLLLLCDTKFGLPTLGRTDETHQAYPYNYAHINGRLDKIMLYHKLEELNDCELSKKKIIIYGYTLALYECIDFMLKHNCRPENIVYVQPHKVIKPEYLNNPTNDKNLDDILVQMVSDLGIKVYESANFVRFSLYTSVNFIDRVHFKLFPSGNTLSLTCNIFINFMENYMPMSIERMLLNSDINMKNRKILVDEDYCTNDPNIYAAGKHVTFVWDSFYQYIYTSEREMAQKLIDILQLSQESYTKERKFSKPCLFHCLLPLGHMVIKITVPKRFLLGKLSNEYSQFMTSYSSSGDFFRVRLSQNLIVEEIVCVTRKLYKPLYFLEYFCGKHETLLNNMHSRWKMGLIKDFVSFFEAPWTEYLMHDRFDDMQNKNHSTLITLLQHMYFGVNGMSIGDSDFDGACKHFLELNLLKFLRKYRKEFINEFVLPEDWETEKQV</sequence>
<accession>B4LIT8</accession>
<dbReference type="STRING" id="7244.B4LIT8"/>
<gene>
    <name evidence="3" type="primary">Dvir\GJ22043</name>
    <name evidence="3" type="ORF">Dvir_GJ22043</name>
</gene>
<dbReference type="OMA" id="ANDLWLH"/>
<evidence type="ECO:0000259" key="1">
    <source>
        <dbReference type="Pfam" id="PF16092"/>
    </source>
</evidence>